<protein>
    <recommendedName>
        <fullName evidence="6">GH26 domain-containing protein</fullName>
    </recommendedName>
</protein>
<evidence type="ECO:0000256" key="5">
    <source>
        <dbReference type="SAM" id="Phobius"/>
    </source>
</evidence>
<feature type="active site" description="Nucleophile" evidence="4">
    <location>
        <position position="494"/>
    </location>
</feature>
<name>A0A9E8N5J5_9BACT</name>
<keyword evidence="5" id="KW-1133">Transmembrane helix</keyword>
<dbReference type="RefSeq" id="WP_244823768.1">
    <property type="nucleotide sequence ID" value="NZ_CP112998.1"/>
</dbReference>
<comment type="similarity">
    <text evidence="1 4">Belongs to the glycosyl hydrolase 26 family.</text>
</comment>
<accession>A0A9E8N5J5</accession>
<reference evidence="7" key="1">
    <citation type="submission" date="2022-11" db="EMBL/GenBank/DDBJ databases">
        <title>Dyadobacter pollutisoli sp. nov., isolated from plastic dumped soil.</title>
        <authorList>
            <person name="Kim J.M."/>
            <person name="Kim K.R."/>
            <person name="Lee J.K."/>
            <person name="Hao L."/>
            <person name="Jeon C.O."/>
        </authorList>
    </citation>
    <scope>NUCLEOTIDE SEQUENCE</scope>
    <source>
        <strain evidence="7">U1</strain>
    </source>
</reference>
<evidence type="ECO:0000256" key="3">
    <source>
        <dbReference type="ARBA" id="ARBA00023295"/>
    </source>
</evidence>
<organism evidence="7 8">
    <name type="scientific">Dyadobacter pollutisoli</name>
    <dbReference type="NCBI Taxonomy" id="2910158"/>
    <lineage>
        <taxon>Bacteria</taxon>
        <taxon>Pseudomonadati</taxon>
        <taxon>Bacteroidota</taxon>
        <taxon>Cytophagia</taxon>
        <taxon>Cytophagales</taxon>
        <taxon>Spirosomataceae</taxon>
        <taxon>Dyadobacter</taxon>
    </lineage>
</organism>
<sequence>MKNKKNFYIASFLLIAVGLWLVFKYRHYFNTYHTPVMITDRTLAEPVLGIYDRSGKLSGKSPENIRHFVLQLGSDIDQQEIRDKFFKEAGTHVLITVESGGDNVLARVADGDLDEMIESLCEAFPKENKNIYLRWNPEMEVPVQHYSWQYHAPHDYVEAFRHFSKICKKVSPAVNIVWGPAGYPGTEEYWPGADAVDIVSITVGSKSELLATAFPPEKNRITDIRRKIHRVRFMDKPLFILGSESVRDASGVKKQLAKAISETEREAATIYGTIGKLSPLKGPADTDRKLLVGVYDPKQLLLKSPQVHVEHIFIDLGNIQDGKFDEEFTAIMQRGHDAIVTVEPWRDKKIRKDTNVMLNTINGVYDPEFNEVFRIIAEAKHTVYVRFAHEMEIPIHRYAWQSQDPVLYIKAFRHFMSLQKVGTPNIKKVWGPAGDRGSMEWWPGQDVVDYVSIAIYGLPDKNITDPTKQESFETIYDRKIHRVLLTRKPMFVTEFGVKGPEDFQQKWMENAAKTIGKHQEIVGACYFNLADNPEVWGNIPAPDWGISKETFDHFVKTLSDR</sequence>
<keyword evidence="5" id="KW-0812">Transmembrane</keyword>
<evidence type="ECO:0000313" key="7">
    <source>
        <dbReference type="EMBL" id="WAC10175.1"/>
    </source>
</evidence>
<evidence type="ECO:0000256" key="2">
    <source>
        <dbReference type="ARBA" id="ARBA00022801"/>
    </source>
</evidence>
<feature type="active site" description="Proton donor" evidence="4">
    <location>
        <position position="390"/>
    </location>
</feature>
<dbReference type="AlphaFoldDB" id="A0A9E8N5J5"/>
<keyword evidence="2 4" id="KW-0378">Hydrolase</keyword>
<feature type="domain" description="GH26" evidence="6">
    <location>
        <begin position="265"/>
        <end position="561"/>
    </location>
</feature>
<dbReference type="GO" id="GO:0016985">
    <property type="term" value="F:mannan endo-1,4-beta-mannosidase activity"/>
    <property type="evidence" value="ECO:0007669"/>
    <property type="project" value="InterPro"/>
</dbReference>
<dbReference type="GO" id="GO:0006080">
    <property type="term" value="P:substituted mannan metabolic process"/>
    <property type="evidence" value="ECO:0007669"/>
    <property type="project" value="InterPro"/>
</dbReference>
<dbReference type="KEGG" id="dpf:ON006_20730"/>
<dbReference type="EMBL" id="CP112998">
    <property type="protein sequence ID" value="WAC10175.1"/>
    <property type="molecule type" value="Genomic_DNA"/>
</dbReference>
<dbReference type="SUPFAM" id="SSF51445">
    <property type="entry name" value="(Trans)glycosidases"/>
    <property type="match status" value="2"/>
</dbReference>
<gene>
    <name evidence="7" type="ORF">ON006_20730</name>
</gene>
<keyword evidence="5" id="KW-0472">Membrane</keyword>
<dbReference type="PROSITE" id="PS51764">
    <property type="entry name" value="GH26"/>
    <property type="match status" value="1"/>
</dbReference>
<proteinExistence type="inferred from homology"/>
<evidence type="ECO:0000259" key="6">
    <source>
        <dbReference type="PROSITE" id="PS51764"/>
    </source>
</evidence>
<evidence type="ECO:0000313" key="8">
    <source>
        <dbReference type="Proteomes" id="UP001164653"/>
    </source>
</evidence>
<dbReference type="InterPro" id="IPR022790">
    <property type="entry name" value="GH26_dom"/>
</dbReference>
<dbReference type="InterPro" id="IPR017853">
    <property type="entry name" value="GH"/>
</dbReference>
<keyword evidence="3 4" id="KW-0326">Glycosidase</keyword>
<dbReference type="PANTHER" id="PTHR40079:SF4">
    <property type="entry name" value="GH26 DOMAIN-CONTAINING PROTEIN-RELATED"/>
    <property type="match status" value="1"/>
</dbReference>
<dbReference type="Gene3D" id="3.20.20.80">
    <property type="entry name" value="Glycosidases"/>
    <property type="match status" value="2"/>
</dbReference>
<feature type="transmembrane region" description="Helical" evidence="5">
    <location>
        <begin position="7"/>
        <end position="23"/>
    </location>
</feature>
<dbReference type="Proteomes" id="UP001164653">
    <property type="component" value="Chromosome"/>
</dbReference>
<dbReference type="PANTHER" id="PTHR40079">
    <property type="entry name" value="MANNAN ENDO-1,4-BETA-MANNOSIDASE E-RELATED"/>
    <property type="match status" value="1"/>
</dbReference>
<evidence type="ECO:0000256" key="1">
    <source>
        <dbReference type="ARBA" id="ARBA00007754"/>
    </source>
</evidence>
<evidence type="ECO:0000256" key="4">
    <source>
        <dbReference type="PROSITE-ProRule" id="PRU01100"/>
    </source>
</evidence>
<dbReference type="InterPro" id="IPR000805">
    <property type="entry name" value="Glyco_hydro_26"/>
</dbReference>
<keyword evidence="8" id="KW-1185">Reference proteome</keyword>